<feature type="chain" id="PRO_5042114775" description="Secreted protein" evidence="2">
    <location>
        <begin position="21"/>
        <end position="119"/>
    </location>
</feature>
<evidence type="ECO:0000313" key="3">
    <source>
        <dbReference type="EMBL" id="KAK4294176.1"/>
    </source>
</evidence>
<dbReference type="AlphaFoldDB" id="A0AAE1NRG3"/>
<evidence type="ECO:0000313" key="4">
    <source>
        <dbReference type="Proteomes" id="UP001292094"/>
    </source>
</evidence>
<proteinExistence type="predicted"/>
<sequence>MGMLPTLLTLPGATSTTAAAAATTNLTSFDPWEEAAAGGGGGEEVRSWQGRTQGSGQDIIGECDPILFANTSDATTADQFPRLSICHHSADYGQLPTSRLASPRHQPPESIIPRLRFLS</sequence>
<organism evidence="3 4">
    <name type="scientific">Petrolisthes manimaculis</name>
    <dbReference type="NCBI Taxonomy" id="1843537"/>
    <lineage>
        <taxon>Eukaryota</taxon>
        <taxon>Metazoa</taxon>
        <taxon>Ecdysozoa</taxon>
        <taxon>Arthropoda</taxon>
        <taxon>Crustacea</taxon>
        <taxon>Multicrustacea</taxon>
        <taxon>Malacostraca</taxon>
        <taxon>Eumalacostraca</taxon>
        <taxon>Eucarida</taxon>
        <taxon>Decapoda</taxon>
        <taxon>Pleocyemata</taxon>
        <taxon>Anomura</taxon>
        <taxon>Galatheoidea</taxon>
        <taxon>Porcellanidae</taxon>
        <taxon>Petrolisthes</taxon>
    </lineage>
</organism>
<dbReference type="Proteomes" id="UP001292094">
    <property type="component" value="Unassembled WGS sequence"/>
</dbReference>
<protein>
    <recommendedName>
        <fullName evidence="5">Secreted protein</fullName>
    </recommendedName>
</protein>
<evidence type="ECO:0008006" key="5">
    <source>
        <dbReference type="Google" id="ProtNLM"/>
    </source>
</evidence>
<feature type="signal peptide" evidence="2">
    <location>
        <begin position="1"/>
        <end position="20"/>
    </location>
</feature>
<evidence type="ECO:0000256" key="2">
    <source>
        <dbReference type="SAM" id="SignalP"/>
    </source>
</evidence>
<name>A0AAE1NRG3_9EUCA</name>
<evidence type="ECO:0000256" key="1">
    <source>
        <dbReference type="SAM" id="MobiDB-lite"/>
    </source>
</evidence>
<gene>
    <name evidence="3" type="ORF">Pmani_033177</name>
</gene>
<comment type="caution">
    <text evidence="3">The sequence shown here is derived from an EMBL/GenBank/DDBJ whole genome shotgun (WGS) entry which is preliminary data.</text>
</comment>
<keyword evidence="4" id="KW-1185">Reference proteome</keyword>
<dbReference type="EMBL" id="JAWZYT010004347">
    <property type="protein sequence ID" value="KAK4294176.1"/>
    <property type="molecule type" value="Genomic_DNA"/>
</dbReference>
<reference evidence="3" key="1">
    <citation type="submission" date="2023-11" db="EMBL/GenBank/DDBJ databases">
        <title>Genome assemblies of two species of porcelain crab, Petrolisthes cinctipes and Petrolisthes manimaculis (Anomura: Porcellanidae).</title>
        <authorList>
            <person name="Angst P."/>
        </authorList>
    </citation>
    <scope>NUCLEOTIDE SEQUENCE</scope>
    <source>
        <strain evidence="3">PB745_02</strain>
        <tissue evidence="3">Gill</tissue>
    </source>
</reference>
<feature type="region of interest" description="Disordered" evidence="1">
    <location>
        <begin position="30"/>
        <end position="57"/>
    </location>
</feature>
<keyword evidence="2" id="KW-0732">Signal</keyword>
<accession>A0AAE1NRG3</accession>